<dbReference type="GO" id="GO:0034638">
    <property type="term" value="P:phosphatidylcholine catabolic process"/>
    <property type="evidence" value="ECO:0007669"/>
    <property type="project" value="TreeGrafter"/>
</dbReference>
<evidence type="ECO:0000256" key="7">
    <source>
        <dbReference type="ARBA" id="ARBA00022737"/>
    </source>
</evidence>
<evidence type="ECO:0000256" key="11">
    <source>
        <dbReference type="ARBA" id="ARBA00023157"/>
    </source>
</evidence>
<dbReference type="Pfam" id="PF01663">
    <property type="entry name" value="Phosphodiest"/>
    <property type="match status" value="2"/>
</dbReference>
<dbReference type="CDD" id="cd00091">
    <property type="entry name" value="NUC"/>
    <property type="match status" value="1"/>
</dbReference>
<dbReference type="InterPro" id="IPR020436">
    <property type="entry name" value="SMB_chordata"/>
</dbReference>
<keyword evidence="15" id="KW-1185">Reference proteome</keyword>
<organism evidence="14 15">
    <name type="scientific">Oncorhynchus kisutch</name>
    <name type="common">Coho salmon</name>
    <name type="synonym">Salmo kisutch</name>
    <dbReference type="NCBI Taxonomy" id="8019"/>
    <lineage>
        <taxon>Eukaryota</taxon>
        <taxon>Metazoa</taxon>
        <taxon>Chordata</taxon>
        <taxon>Craniata</taxon>
        <taxon>Vertebrata</taxon>
        <taxon>Euteleostomi</taxon>
        <taxon>Actinopterygii</taxon>
        <taxon>Neopterygii</taxon>
        <taxon>Teleostei</taxon>
        <taxon>Protacanthopterygii</taxon>
        <taxon>Salmoniformes</taxon>
        <taxon>Salmonidae</taxon>
        <taxon>Salmoninae</taxon>
        <taxon>Oncorhynchus</taxon>
    </lineage>
</organism>
<dbReference type="GO" id="GO:0004528">
    <property type="term" value="F:phosphodiesterase I activity"/>
    <property type="evidence" value="ECO:0007669"/>
    <property type="project" value="TreeGrafter"/>
</dbReference>
<evidence type="ECO:0000256" key="2">
    <source>
        <dbReference type="ARBA" id="ARBA00004613"/>
    </source>
</evidence>
<keyword evidence="12" id="KW-0325">Glycoprotein</keyword>
<dbReference type="SUPFAM" id="SSF90188">
    <property type="entry name" value="Somatomedin B domain"/>
    <property type="match status" value="2"/>
</dbReference>
<evidence type="ECO:0000256" key="12">
    <source>
        <dbReference type="ARBA" id="ARBA00023180"/>
    </source>
</evidence>
<dbReference type="CDD" id="cd16018">
    <property type="entry name" value="Enpp"/>
    <property type="match status" value="1"/>
</dbReference>
<keyword evidence="7" id="KW-0677">Repeat</keyword>
<dbReference type="GO" id="GO:0004622">
    <property type="term" value="F:phosphatidylcholine lysophospholipase activity"/>
    <property type="evidence" value="ECO:0007669"/>
    <property type="project" value="TreeGrafter"/>
</dbReference>
<evidence type="ECO:0000313" key="15">
    <source>
        <dbReference type="Proteomes" id="UP000694557"/>
    </source>
</evidence>
<dbReference type="Gene3D" id="3.40.570.10">
    <property type="entry name" value="Extracellular Endonuclease, subunit A"/>
    <property type="match status" value="1"/>
</dbReference>
<evidence type="ECO:0000313" key="14">
    <source>
        <dbReference type="Ensembl" id="ENSOKIP00005102731.1"/>
    </source>
</evidence>
<dbReference type="PROSITE" id="PS00524">
    <property type="entry name" value="SMB_1"/>
    <property type="match status" value="1"/>
</dbReference>
<comment type="similarity">
    <text evidence="3">Belongs to the nucleotide pyrophosphatase/phosphodiesterase family.</text>
</comment>
<keyword evidence="5" id="KW-0479">Metal-binding</keyword>
<feature type="domain" description="SMB" evidence="13">
    <location>
        <begin position="89"/>
        <end position="129"/>
    </location>
</feature>
<keyword evidence="8" id="KW-0378">Hydrolase</keyword>
<comment type="subcellular location">
    <subcellularLocation>
        <location evidence="2">Secreted</location>
    </subcellularLocation>
</comment>
<evidence type="ECO:0000256" key="3">
    <source>
        <dbReference type="ARBA" id="ARBA00010594"/>
    </source>
</evidence>
<evidence type="ECO:0000256" key="9">
    <source>
        <dbReference type="ARBA" id="ARBA00022833"/>
    </source>
</evidence>
<dbReference type="PANTHER" id="PTHR10151">
    <property type="entry name" value="ECTONUCLEOTIDE PYROPHOSPHATASE/PHOSPHODIESTERASE"/>
    <property type="match status" value="1"/>
</dbReference>
<dbReference type="InterPro" id="IPR001212">
    <property type="entry name" value="Somatomedin_B_dom"/>
</dbReference>
<dbReference type="Pfam" id="PF01223">
    <property type="entry name" value="Endonuclease_NS"/>
    <property type="match status" value="1"/>
</dbReference>
<dbReference type="FunFam" id="4.10.410.20:FF:000001">
    <property type="entry name" value="Ectonucleotide pyrophosphatase/phosphodiesterase family member 2"/>
    <property type="match status" value="1"/>
</dbReference>
<dbReference type="InterPro" id="IPR044929">
    <property type="entry name" value="DNA/RNA_non-sp_Endonuclease_sf"/>
</dbReference>
<evidence type="ECO:0000256" key="6">
    <source>
        <dbReference type="ARBA" id="ARBA00022729"/>
    </source>
</evidence>
<evidence type="ECO:0000256" key="5">
    <source>
        <dbReference type="ARBA" id="ARBA00022723"/>
    </source>
</evidence>
<feature type="domain" description="SMB" evidence="13">
    <location>
        <begin position="42"/>
        <end position="85"/>
    </location>
</feature>
<name>A0A8C7KMY7_ONCKI</name>
<dbReference type="GO" id="GO:0006955">
    <property type="term" value="P:immune response"/>
    <property type="evidence" value="ECO:0007669"/>
    <property type="project" value="InterPro"/>
</dbReference>
<dbReference type="InterPro" id="IPR044925">
    <property type="entry name" value="His-Me_finger_sf"/>
</dbReference>
<reference evidence="14" key="1">
    <citation type="submission" date="2025-08" db="UniProtKB">
        <authorList>
            <consortium name="Ensembl"/>
        </authorList>
    </citation>
    <scope>IDENTIFICATION</scope>
</reference>
<dbReference type="SUPFAM" id="SSF54060">
    <property type="entry name" value="His-Me finger endonucleases"/>
    <property type="match status" value="1"/>
</dbReference>
<dbReference type="GO" id="GO:0005044">
    <property type="term" value="F:scavenger receptor activity"/>
    <property type="evidence" value="ECO:0007669"/>
    <property type="project" value="InterPro"/>
</dbReference>
<dbReference type="PROSITE" id="PS50958">
    <property type="entry name" value="SMB_2"/>
    <property type="match status" value="2"/>
</dbReference>
<protein>
    <submittedName>
        <fullName evidence="14">Ectonucleotide pyrophosphatase/phosphodiesterase 2</fullName>
    </submittedName>
</protein>
<dbReference type="Gene3D" id="4.10.410.20">
    <property type="match status" value="2"/>
</dbReference>
<keyword evidence="9" id="KW-0862">Zinc</keyword>
<dbReference type="SMART" id="SM00477">
    <property type="entry name" value="NUC"/>
    <property type="match status" value="1"/>
</dbReference>
<dbReference type="InterPro" id="IPR020821">
    <property type="entry name" value="ENPP1-3/EXOG-like_nuc-like"/>
</dbReference>
<dbReference type="Ensembl" id="ENSOKIT00005110120.1">
    <property type="protein sequence ID" value="ENSOKIP00005102731.1"/>
    <property type="gene ID" value="ENSOKIG00005042065.1"/>
</dbReference>
<dbReference type="InterPro" id="IPR036024">
    <property type="entry name" value="Somatomedin_B-like_dom_sf"/>
</dbReference>
<dbReference type="InterPro" id="IPR017850">
    <property type="entry name" value="Alkaline_phosphatase_core_sf"/>
</dbReference>
<comment type="cofactor">
    <cofactor evidence="1">
        <name>Zn(2+)</name>
        <dbReference type="ChEBI" id="CHEBI:29105"/>
    </cofactor>
</comment>
<keyword evidence="10" id="KW-0106">Calcium</keyword>
<dbReference type="InterPro" id="IPR001604">
    <property type="entry name" value="Endo_G_ENPP1-like_dom"/>
</dbReference>
<dbReference type="SMART" id="SM00892">
    <property type="entry name" value="Endonuclease_NS"/>
    <property type="match status" value="1"/>
</dbReference>
<proteinExistence type="inferred from homology"/>
<dbReference type="GO" id="GO:0047391">
    <property type="term" value="F:alkylglycerophosphoethanolamine phosphodiesterase activity"/>
    <property type="evidence" value="ECO:0007669"/>
    <property type="project" value="TreeGrafter"/>
</dbReference>
<dbReference type="Gene3D" id="3.40.720.10">
    <property type="entry name" value="Alkaline Phosphatase, subunit A"/>
    <property type="match status" value="1"/>
</dbReference>
<dbReference type="FunFam" id="4.10.410.20:FF:000002">
    <property type="entry name" value="Ectonucleotide pyrophosphatase/phosphodiesterase family member 2"/>
    <property type="match status" value="1"/>
</dbReference>
<sequence length="838" mass="94676">SFRVTSISYSQAVVLFALLAGSSVSVAYVFQATLSDSLWVSSAGSCKGRCFELEEALPPGCRCDNLCKTYYSCCSDFDEHCLKTGFFECSEDRCGETRNDDHACHCSEDCLARGDCCTNYKALCKGDTKWVDDECEEITGPECPAGFIRPPLIMLSVDGFRDSYMKKGKAVIPNMEKLRTCGTHAPYMRPVYPSKTFPNLYTLATGLYPESHGIVGNSMHDPVFDANFSLRGREKLNHRWWGGQPVSAQTLVIPLERRILTILRWLSLPDDERPYVYAVHSEQPDTFGHRLGPFSNELDNPLREIDNVIGQLMNGLKQMNLHRCVNVIVVGDHGMEEAHCERTEFLSTYPVNVDEINLIPGSLGRIRARDPKSTTCELHSTCKMPTQHFKPYLKQHLPKRLHYANNRRIEDVHLLMERKWHIAKKVPENRRNPGRCGFFGDHGFDNKITSMRTIFLGYGPSFMFQTKVAEFESIELYNVMCDLLGLTPAPNNGTHGSLNDMLKAPPFTPTMPEEVTPPTSSDTSSATTYDLGCSCDNEVRLHVTQYMYVLFVKVHIYIQKSQFTLAHATHLPFGRPAVLFQTTYSLLLHSDFISGYSQELSMPLWTSFTVPKQVEVMPLPEPEPVIECVRADMRVALEHSQACTTYSQDTDGSYGFLYPPELAMSSESKYDASLITNTVPMYPAFKKVWRYLQGTLLKRYAEENNGINVVTGPIFDNNYDGHRDSTVKIKEYAGVSAPVPTHYYVVITNCQDVNQTAEACDGPLNVFSFLLPHRSDNDESCKSSDDESQWVEELLMLHTARVRDVEILTGLDMYRSTTLNYTQTLSLKTFLHTFESDT</sequence>
<evidence type="ECO:0000256" key="8">
    <source>
        <dbReference type="ARBA" id="ARBA00022801"/>
    </source>
</evidence>
<dbReference type="GeneTree" id="ENSGT00940000155778"/>
<dbReference type="GO" id="GO:0005615">
    <property type="term" value="C:extracellular space"/>
    <property type="evidence" value="ECO:0007669"/>
    <property type="project" value="TreeGrafter"/>
</dbReference>
<evidence type="ECO:0000256" key="1">
    <source>
        <dbReference type="ARBA" id="ARBA00001947"/>
    </source>
</evidence>
<dbReference type="SMART" id="SM00201">
    <property type="entry name" value="SO"/>
    <property type="match status" value="2"/>
</dbReference>
<dbReference type="SUPFAM" id="SSF53649">
    <property type="entry name" value="Alkaline phosphatase-like"/>
    <property type="match status" value="1"/>
</dbReference>
<dbReference type="Pfam" id="PF01033">
    <property type="entry name" value="Somatomedin_B"/>
    <property type="match status" value="2"/>
</dbReference>
<keyword evidence="6" id="KW-0732">Signal</keyword>
<dbReference type="PANTHER" id="PTHR10151:SF128">
    <property type="entry name" value="ECTONUCLEOTIDE PYROPHOSPHATASE_PHOSPHODIESTERASE FAMILY MEMBER 2-LIKE"/>
    <property type="match status" value="1"/>
</dbReference>
<accession>A0A8C7KMY7</accession>
<reference evidence="14" key="2">
    <citation type="submission" date="2025-09" db="UniProtKB">
        <authorList>
            <consortium name="Ensembl"/>
        </authorList>
    </citation>
    <scope>IDENTIFICATION</scope>
</reference>
<dbReference type="GO" id="GO:0005509">
    <property type="term" value="F:calcium ion binding"/>
    <property type="evidence" value="ECO:0007669"/>
    <property type="project" value="TreeGrafter"/>
</dbReference>
<dbReference type="GO" id="GO:0003676">
    <property type="term" value="F:nucleic acid binding"/>
    <property type="evidence" value="ECO:0007669"/>
    <property type="project" value="InterPro"/>
</dbReference>
<evidence type="ECO:0000259" key="13">
    <source>
        <dbReference type="PROSITE" id="PS50958"/>
    </source>
</evidence>
<keyword evidence="11" id="KW-1015">Disulfide bond</keyword>
<gene>
    <name evidence="14" type="primary">enpp2l</name>
</gene>
<dbReference type="Proteomes" id="UP000694557">
    <property type="component" value="Unassembled WGS sequence"/>
</dbReference>
<keyword evidence="4" id="KW-0964">Secreted</keyword>
<evidence type="ECO:0000256" key="4">
    <source>
        <dbReference type="ARBA" id="ARBA00022525"/>
    </source>
</evidence>
<evidence type="ECO:0000256" key="10">
    <source>
        <dbReference type="ARBA" id="ARBA00022837"/>
    </source>
</evidence>
<dbReference type="PRINTS" id="PR00022">
    <property type="entry name" value="SOMATOMEDINB"/>
</dbReference>
<dbReference type="AlphaFoldDB" id="A0A8C7KMY7"/>
<dbReference type="GO" id="GO:0030247">
    <property type="term" value="F:polysaccharide binding"/>
    <property type="evidence" value="ECO:0007669"/>
    <property type="project" value="InterPro"/>
</dbReference>
<dbReference type="GO" id="GO:0008270">
    <property type="term" value="F:zinc ion binding"/>
    <property type="evidence" value="ECO:0007669"/>
    <property type="project" value="TreeGrafter"/>
</dbReference>
<dbReference type="InterPro" id="IPR002591">
    <property type="entry name" value="Phosphodiest/P_Trfase"/>
</dbReference>
<dbReference type="FunFam" id="3.40.720.10:FF:000006">
    <property type="entry name" value="Ectonucleotide pyrophosphatase/phosphodiesterase family member 2"/>
    <property type="match status" value="1"/>
</dbReference>